<dbReference type="GO" id="GO:0003677">
    <property type="term" value="F:DNA binding"/>
    <property type="evidence" value="ECO:0007669"/>
    <property type="project" value="UniProtKB-UniRule"/>
</dbReference>
<feature type="region of interest" description="Disordered" evidence="2">
    <location>
        <begin position="372"/>
        <end position="406"/>
    </location>
</feature>
<reference evidence="4" key="1">
    <citation type="journal article" date="2023" name="GigaByte">
        <title>Genome assembly of the bearded iris, Iris pallida Lam.</title>
        <authorList>
            <person name="Bruccoleri R.E."/>
            <person name="Oakeley E.J."/>
            <person name="Faust A.M.E."/>
            <person name="Altorfer M."/>
            <person name="Dessus-Babus S."/>
            <person name="Burckhardt D."/>
            <person name="Oertli M."/>
            <person name="Naumann U."/>
            <person name="Petersen F."/>
            <person name="Wong J."/>
        </authorList>
    </citation>
    <scope>NUCLEOTIDE SEQUENCE</scope>
    <source>
        <strain evidence="4">GSM-AAB239-AS_SAM_17_03QT</strain>
    </source>
</reference>
<feature type="region of interest" description="Disordered" evidence="2">
    <location>
        <begin position="135"/>
        <end position="161"/>
    </location>
</feature>
<sequence>MAEVTKKGKSRKALKALSASEVNASAGKENRVDGLSLLVSPNDKPIKKDISKPKAGIIATEKSLADELKDVQRRLEKLRVEKEKTEELLKQRDEMIRVKEEELEKRCKEQEKLQKEIKKLQKLKEFKPTMNFPLIKSLREKEKEKNEKKKKKDCTEKKTTKPSTPYILWCKDQWNEMKKGNPNADFKETSILLGARWKGLSAEEKKPYEEKYQQEKEAYLQIVSKEKRENEAMKLMEDEQMQKTAMELLEQYLLFKEEAGKEGKKVKKEKDPLKPKKPVSAFFMYASDRRAALHEEAKSMVEISKIAGEEWKNMTQEKKAPYEEMAKKRMEEYNRQKELYNQKKLEDASNIEREEEEQRKIMKQEGLQLLKKKEKTENIIKKTKENRQKKKKENSHPNKPKKPASAFLIFSKETRKELSQERPEIGNSTINAMISVKWKELNEAEKEIWKELAAPAMAAYKKELECYNNSIAVSSCETVDH</sequence>
<gene>
    <name evidence="4" type="ORF">M6B38_137030</name>
</gene>
<dbReference type="InterPro" id="IPR044601">
    <property type="entry name" value="HMGB6/HMGB13"/>
</dbReference>
<feature type="domain" description="HMG box" evidence="3">
    <location>
        <begin position="275"/>
        <end position="341"/>
    </location>
</feature>
<keyword evidence="1" id="KW-0238">DNA-binding</keyword>
<comment type="caution">
    <text evidence="4">The sequence shown here is derived from an EMBL/GenBank/DDBJ whole genome shotgun (WGS) entry which is preliminary data.</text>
</comment>
<dbReference type="AlphaFoldDB" id="A0AAX6FDQ6"/>
<dbReference type="PANTHER" id="PTHR46912:SF1">
    <property type="entry name" value="HIGH MOBILITY GROUP B PROTEIN 13"/>
    <property type="match status" value="1"/>
</dbReference>
<proteinExistence type="predicted"/>
<reference evidence="4" key="2">
    <citation type="submission" date="2023-04" db="EMBL/GenBank/DDBJ databases">
        <authorList>
            <person name="Bruccoleri R.E."/>
            <person name="Oakeley E.J."/>
            <person name="Faust A.-M."/>
            <person name="Dessus-Babus S."/>
            <person name="Altorfer M."/>
            <person name="Burckhardt D."/>
            <person name="Oertli M."/>
            <person name="Naumann U."/>
            <person name="Petersen F."/>
            <person name="Wong J."/>
        </authorList>
    </citation>
    <scope>NUCLEOTIDE SEQUENCE</scope>
    <source>
        <strain evidence="4">GSM-AAB239-AS_SAM_17_03QT</strain>
        <tissue evidence="4">Leaf</tissue>
    </source>
</reference>
<dbReference type="SMART" id="SM00398">
    <property type="entry name" value="HMG"/>
    <property type="match status" value="3"/>
</dbReference>
<dbReference type="Proteomes" id="UP001140949">
    <property type="component" value="Unassembled WGS sequence"/>
</dbReference>
<evidence type="ECO:0000259" key="3">
    <source>
        <dbReference type="PROSITE" id="PS50118"/>
    </source>
</evidence>
<dbReference type="InterPro" id="IPR009071">
    <property type="entry name" value="HMG_box_dom"/>
</dbReference>
<keyword evidence="1" id="KW-0539">Nucleus</keyword>
<feature type="domain" description="HMG box" evidence="3">
    <location>
        <begin position="159"/>
        <end position="227"/>
    </location>
</feature>
<feature type="compositionally biased region" description="Basic and acidic residues" evidence="2">
    <location>
        <begin position="374"/>
        <end position="386"/>
    </location>
</feature>
<feature type="compositionally biased region" description="Basic residues" evidence="2">
    <location>
        <begin position="387"/>
        <end position="402"/>
    </location>
</feature>
<feature type="region of interest" description="Disordered" evidence="2">
    <location>
        <begin position="1"/>
        <end position="28"/>
    </location>
</feature>
<accession>A0AAX6FDQ6</accession>
<evidence type="ECO:0000313" key="5">
    <source>
        <dbReference type="Proteomes" id="UP001140949"/>
    </source>
</evidence>
<evidence type="ECO:0000313" key="4">
    <source>
        <dbReference type="EMBL" id="KAJ6814534.1"/>
    </source>
</evidence>
<dbReference type="SUPFAM" id="SSF47095">
    <property type="entry name" value="HMG-box"/>
    <property type="match status" value="3"/>
</dbReference>
<dbReference type="Pfam" id="PF00505">
    <property type="entry name" value="HMG_box"/>
    <property type="match status" value="3"/>
</dbReference>
<feature type="compositionally biased region" description="Basic and acidic residues" evidence="2">
    <location>
        <begin position="137"/>
        <end position="159"/>
    </location>
</feature>
<feature type="DNA-binding region" description="HMG box" evidence="1">
    <location>
        <begin position="400"/>
        <end position="468"/>
    </location>
</feature>
<feature type="domain" description="HMG box" evidence="3">
    <location>
        <begin position="400"/>
        <end position="468"/>
    </location>
</feature>
<keyword evidence="5" id="KW-1185">Reference proteome</keyword>
<dbReference type="GO" id="GO:0005634">
    <property type="term" value="C:nucleus"/>
    <property type="evidence" value="ECO:0007669"/>
    <property type="project" value="UniProtKB-UniRule"/>
</dbReference>
<dbReference type="EMBL" id="JANAVB010029620">
    <property type="protein sequence ID" value="KAJ6814534.1"/>
    <property type="molecule type" value="Genomic_DNA"/>
</dbReference>
<evidence type="ECO:0000256" key="2">
    <source>
        <dbReference type="SAM" id="MobiDB-lite"/>
    </source>
</evidence>
<dbReference type="InterPro" id="IPR036910">
    <property type="entry name" value="HMG_box_dom_sf"/>
</dbReference>
<dbReference type="CDD" id="cd22006">
    <property type="entry name" value="HMG-box_AtHMGB6-like_rpt1"/>
    <property type="match status" value="1"/>
</dbReference>
<evidence type="ECO:0000256" key="1">
    <source>
        <dbReference type="PROSITE-ProRule" id="PRU00267"/>
    </source>
</evidence>
<dbReference type="PROSITE" id="PS50118">
    <property type="entry name" value="HMG_BOX_2"/>
    <property type="match status" value="3"/>
</dbReference>
<feature type="DNA-binding region" description="HMG box" evidence="1">
    <location>
        <begin position="275"/>
        <end position="341"/>
    </location>
</feature>
<name>A0AAX6FDQ6_IRIPA</name>
<organism evidence="4 5">
    <name type="scientific">Iris pallida</name>
    <name type="common">Sweet iris</name>
    <dbReference type="NCBI Taxonomy" id="29817"/>
    <lineage>
        <taxon>Eukaryota</taxon>
        <taxon>Viridiplantae</taxon>
        <taxon>Streptophyta</taxon>
        <taxon>Embryophyta</taxon>
        <taxon>Tracheophyta</taxon>
        <taxon>Spermatophyta</taxon>
        <taxon>Magnoliopsida</taxon>
        <taxon>Liliopsida</taxon>
        <taxon>Asparagales</taxon>
        <taxon>Iridaceae</taxon>
        <taxon>Iridoideae</taxon>
        <taxon>Irideae</taxon>
        <taxon>Iris</taxon>
    </lineage>
</organism>
<dbReference type="PANTHER" id="PTHR46912">
    <property type="entry name" value="HIGH MOBILITY GROUP B PROTEIN 13"/>
    <property type="match status" value="1"/>
</dbReference>
<protein>
    <submittedName>
        <fullName evidence="4">High mobility group B protein 6-like</fullName>
    </submittedName>
</protein>
<dbReference type="Gene3D" id="1.10.30.10">
    <property type="entry name" value="High mobility group box domain"/>
    <property type="match status" value="3"/>
</dbReference>
<feature type="DNA-binding region" description="HMG box" evidence="1">
    <location>
        <begin position="159"/>
        <end position="227"/>
    </location>
</feature>